<dbReference type="Proteomes" id="UP001408789">
    <property type="component" value="Unassembled WGS sequence"/>
</dbReference>
<gene>
    <name evidence="1" type="ORF">SSX86_010775</name>
</gene>
<comment type="caution">
    <text evidence="1">The sequence shown here is derived from an EMBL/GenBank/DDBJ whole genome shotgun (WGS) entry which is preliminary data.</text>
</comment>
<reference evidence="1 2" key="1">
    <citation type="submission" date="2024-04" db="EMBL/GenBank/DDBJ databases">
        <title>The reference genome of an endangered Asteraceae, Deinandra increscens subsp. villosa, native to the Central Coast of California.</title>
        <authorList>
            <person name="Guilliams M."/>
            <person name="Hasenstab-Lehman K."/>
            <person name="Meyer R."/>
            <person name="Mcevoy S."/>
        </authorList>
    </citation>
    <scope>NUCLEOTIDE SEQUENCE [LARGE SCALE GENOMIC DNA]</scope>
    <source>
        <tissue evidence="1">Leaf</tissue>
    </source>
</reference>
<evidence type="ECO:0000313" key="2">
    <source>
        <dbReference type="Proteomes" id="UP001408789"/>
    </source>
</evidence>
<evidence type="ECO:0000313" key="1">
    <source>
        <dbReference type="EMBL" id="KAK9070373.1"/>
    </source>
</evidence>
<dbReference type="AlphaFoldDB" id="A0AAP0DFX6"/>
<sequence>MFRERNSLFALRIEAKTSLYAAGCCRWYLFQIRLHSALIYKISVKSDLGYDVYASFCFDLGLEIRIHLQIYNFVSSDTTFEDVFPAQATSVEEYLQQVHKMAMIPAVQEAQKDDLRNFSDYMMTVLEVTNKKNNGCGSNESLAMIPVFFTYILYAKTACLHLQTRCFVQVLVFWLEFLVATSTTLYSLRTYLRAFVFQDFRQFASKINSAAFDNELQSCDDFRSELPTNGLTCFGYDELSSKPLYWLDFQVVGILDRFLLHSTSTVAGDLFSFCCIGFRKS</sequence>
<name>A0AAP0DFX6_9ASTR</name>
<proteinExistence type="predicted"/>
<dbReference type="EMBL" id="JBCNJP010000012">
    <property type="protein sequence ID" value="KAK9070373.1"/>
    <property type="molecule type" value="Genomic_DNA"/>
</dbReference>
<protein>
    <submittedName>
        <fullName evidence="1">Uncharacterized protein</fullName>
    </submittedName>
</protein>
<accession>A0AAP0DFX6</accession>
<organism evidence="1 2">
    <name type="scientific">Deinandra increscens subsp. villosa</name>
    <dbReference type="NCBI Taxonomy" id="3103831"/>
    <lineage>
        <taxon>Eukaryota</taxon>
        <taxon>Viridiplantae</taxon>
        <taxon>Streptophyta</taxon>
        <taxon>Embryophyta</taxon>
        <taxon>Tracheophyta</taxon>
        <taxon>Spermatophyta</taxon>
        <taxon>Magnoliopsida</taxon>
        <taxon>eudicotyledons</taxon>
        <taxon>Gunneridae</taxon>
        <taxon>Pentapetalae</taxon>
        <taxon>asterids</taxon>
        <taxon>campanulids</taxon>
        <taxon>Asterales</taxon>
        <taxon>Asteraceae</taxon>
        <taxon>Asteroideae</taxon>
        <taxon>Heliantheae alliance</taxon>
        <taxon>Madieae</taxon>
        <taxon>Madiinae</taxon>
        <taxon>Deinandra</taxon>
    </lineage>
</organism>
<keyword evidence="2" id="KW-1185">Reference proteome</keyword>